<accession>A0A2P8A3U9</accession>
<dbReference type="EMBL" id="NHZQ01000067">
    <property type="protein sequence ID" value="PSK55144.1"/>
    <property type="molecule type" value="Genomic_DNA"/>
</dbReference>
<proteinExistence type="predicted"/>
<feature type="compositionally biased region" description="Basic residues" evidence="1">
    <location>
        <begin position="382"/>
        <end position="391"/>
    </location>
</feature>
<comment type="caution">
    <text evidence="2">The sequence shown here is derived from an EMBL/GenBank/DDBJ whole genome shotgun (WGS) entry which is preliminary data.</text>
</comment>
<feature type="compositionally biased region" description="Low complexity" evidence="1">
    <location>
        <begin position="344"/>
        <end position="361"/>
    </location>
</feature>
<organism evidence="2 3">
    <name type="scientific">Elsinoe australis</name>
    <dbReference type="NCBI Taxonomy" id="40998"/>
    <lineage>
        <taxon>Eukaryota</taxon>
        <taxon>Fungi</taxon>
        <taxon>Dikarya</taxon>
        <taxon>Ascomycota</taxon>
        <taxon>Pezizomycotina</taxon>
        <taxon>Dothideomycetes</taxon>
        <taxon>Dothideomycetidae</taxon>
        <taxon>Myriangiales</taxon>
        <taxon>Elsinoaceae</taxon>
        <taxon>Elsinoe</taxon>
    </lineage>
</organism>
<protein>
    <submittedName>
        <fullName evidence="2">Uncharacterized protein</fullName>
    </submittedName>
</protein>
<name>A0A2P8A3U9_9PEZI</name>
<gene>
    <name evidence="2" type="ORF">B9Z65_2533</name>
</gene>
<evidence type="ECO:0000313" key="3">
    <source>
        <dbReference type="Proteomes" id="UP000243723"/>
    </source>
</evidence>
<evidence type="ECO:0000256" key="1">
    <source>
        <dbReference type="SAM" id="MobiDB-lite"/>
    </source>
</evidence>
<dbReference type="Proteomes" id="UP000243723">
    <property type="component" value="Unassembled WGS sequence"/>
</dbReference>
<dbReference type="STRING" id="40998.A0A2P8A3U9"/>
<reference evidence="2 3" key="1">
    <citation type="submission" date="2017-05" db="EMBL/GenBank/DDBJ databases">
        <title>Draft genome sequence of Elsinoe australis.</title>
        <authorList>
            <person name="Cheng Q."/>
        </authorList>
    </citation>
    <scope>NUCLEOTIDE SEQUENCE [LARGE SCALE GENOMIC DNA]</scope>
    <source>
        <strain evidence="2 3">NL1</strain>
    </source>
</reference>
<feature type="compositionally biased region" description="Basic residues" evidence="1">
    <location>
        <begin position="325"/>
        <end position="336"/>
    </location>
</feature>
<dbReference type="AlphaFoldDB" id="A0A2P8A3U9"/>
<dbReference type="OrthoDB" id="5428259at2759"/>
<keyword evidence="3" id="KW-1185">Reference proteome</keyword>
<evidence type="ECO:0000313" key="2">
    <source>
        <dbReference type="EMBL" id="PSK55144.1"/>
    </source>
</evidence>
<sequence length="499" mass="55833">MDLSTYPILTAPPQTPKSLTASIPLRCNICPKKPGFSDISHLLTHIASKAHLSTYYKIKVRSGQEDASRLVIDEYDAWYARYRIEDLMSERMNLKEHKRKQKARQASNAIPFRSVSAAGMPTVTPFHNVSEAHRPDGFDYHDQVDPLLHDSVIKQELGAESITPSVEYDEFGLPAPTWPAFQWTYNPFGLQHFPAEDDDDSLPTIMSYPDTPSSRPTQYLDGISLFAGDDVETEHDAKAKDSALLKGVIWPGMDLFDSATPEMQRKRNQKKSLDVVDRLEATSKEIEATEVVYTTDIIVQKSRPITGLPHSSVSPVKRPSTPPAKVRKISSRRKPLAFRDANSGAAPTARKTRARTTSGRGSIKTKQDENRVDSILGDTSSKPRRGRKPKARTVSNNDVPIQATTRDMDHLNSAFTFQPQFATSFRPAEPTHYGNQDAYASINNPFIPSMPSEPAMLPAWDFLGQELTSMLTNPMFMMSSHREEEDDDERTISAPLSEQ</sequence>
<feature type="region of interest" description="Disordered" evidence="1">
    <location>
        <begin position="305"/>
        <end position="398"/>
    </location>
</feature>
<feature type="region of interest" description="Disordered" evidence="1">
    <location>
        <begin position="480"/>
        <end position="499"/>
    </location>
</feature>